<dbReference type="PANTHER" id="PTHR46825:SF15">
    <property type="entry name" value="BETA-LACTAMASE-RELATED DOMAIN-CONTAINING PROTEIN"/>
    <property type="match status" value="1"/>
</dbReference>
<feature type="signal peptide" evidence="2">
    <location>
        <begin position="1"/>
        <end position="20"/>
    </location>
</feature>
<dbReference type="CTD" id="20237574"/>
<keyword evidence="2" id="KW-0732">Signal</keyword>
<dbReference type="InterPro" id="IPR001466">
    <property type="entry name" value="Beta-lactam-related"/>
</dbReference>
<dbReference type="GeneID" id="20237574"/>
<keyword evidence="1" id="KW-1133">Transmembrane helix</keyword>
<dbReference type="SUPFAM" id="SSF56601">
    <property type="entry name" value="beta-lactamase/transpeptidase-like"/>
    <property type="match status" value="1"/>
</dbReference>
<dbReference type="KEGG" id="lgi:LOTGIDRAFT_157977"/>
<evidence type="ECO:0000313" key="4">
    <source>
        <dbReference type="EMBL" id="ESP00687.1"/>
    </source>
</evidence>
<organism evidence="4 5">
    <name type="scientific">Lottia gigantea</name>
    <name type="common">Giant owl limpet</name>
    <dbReference type="NCBI Taxonomy" id="225164"/>
    <lineage>
        <taxon>Eukaryota</taxon>
        <taxon>Metazoa</taxon>
        <taxon>Spiralia</taxon>
        <taxon>Lophotrochozoa</taxon>
        <taxon>Mollusca</taxon>
        <taxon>Gastropoda</taxon>
        <taxon>Patellogastropoda</taxon>
        <taxon>Lottioidea</taxon>
        <taxon>Lottiidae</taxon>
        <taxon>Lottia</taxon>
    </lineage>
</organism>
<feature type="chain" id="PRO_5004719234" description="Beta-lactamase-related domain-containing protein" evidence="2">
    <location>
        <begin position="21"/>
        <end position="541"/>
    </location>
</feature>
<accession>V4B2M5</accession>
<proteinExistence type="predicted"/>
<dbReference type="PANTHER" id="PTHR46825">
    <property type="entry name" value="D-ALANYL-D-ALANINE-CARBOXYPEPTIDASE/ENDOPEPTIDASE AMPH"/>
    <property type="match status" value="1"/>
</dbReference>
<evidence type="ECO:0000256" key="1">
    <source>
        <dbReference type="SAM" id="Phobius"/>
    </source>
</evidence>
<keyword evidence="1" id="KW-0472">Membrane</keyword>
<evidence type="ECO:0000313" key="5">
    <source>
        <dbReference type="Proteomes" id="UP000030746"/>
    </source>
</evidence>
<dbReference type="RefSeq" id="XP_009048806.1">
    <property type="nucleotide sequence ID" value="XM_009050558.1"/>
</dbReference>
<dbReference type="Proteomes" id="UP000030746">
    <property type="component" value="Unassembled WGS sequence"/>
</dbReference>
<sequence length="541" mass="61513">MAVYRLCVLLVVCGIIRTNGLDVQRLNEDIQSMFSCSAQKIGLAVSIVQDGELKFAEGYGITNIDTNEKVTNKTLFSLASLSKAFAATILVKLLQKSEFTIKSTVREVVGGDFQFYDNLRTKYATLEDLLGHRMGLPSNNDIRYDDKLTRKNLLDRMKYLPGYKTFRGSFVYNNLMYGILTYIAEKLGGKSWEELVREEIFQPLEMTNSTFATIADFEHSVALPYMYDNDTDPTKLPDEYTRRWALLCGSGCVMSNAVDMANWMNFHLSNGKTPSGKQLMDTSTVKDMRKPRNFNSPLKYFSKPKFPKTTSKDGYGLGWFLGYYDGMKIQWHSGSTRGYRALLTLYPDYNIGIFTALTGRDDDYVFRVTLHNYITDRIMNREPWIQPNSTFCDLPAPHVTVKKSSPKKYDFIQPSKDLSVYAGTYSHPAFGHLEIRVNESGKHLEAIYGFSKFSLRRFSADKDKEEHFYGQGEGIVFQSSQSPFVFDMNLENGQVQSIKMVAFERNKVPILKRLSGTASSASVFTISSMLFIIVSSILFLR</sequence>
<gene>
    <name evidence="4" type="ORF">LOTGIDRAFT_157977</name>
</gene>
<feature type="domain" description="Beta-lactamase-related" evidence="3">
    <location>
        <begin position="39"/>
        <end position="361"/>
    </location>
</feature>
<dbReference type="Gene3D" id="2.40.128.600">
    <property type="match status" value="1"/>
</dbReference>
<feature type="transmembrane region" description="Helical" evidence="1">
    <location>
        <begin position="521"/>
        <end position="540"/>
    </location>
</feature>
<evidence type="ECO:0000259" key="3">
    <source>
        <dbReference type="Pfam" id="PF00144"/>
    </source>
</evidence>
<dbReference type="EMBL" id="KB200701">
    <property type="protein sequence ID" value="ESP00687.1"/>
    <property type="molecule type" value="Genomic_DNA"/>
</dbReference>
<dbReference type="Gene3D" id="3.40.710.10">
    <property type="entry name" value="DD-peptidase/beta-lactamase superfamily"/>
    <property type="match status" value="1"/>
</dbReference>
<name>V4B2M5_LOTGI</name>
<protein>
    <recommendedName>
        <fullName evidence="3">Beta-lactamase-related domain-containing protein</fullName>
    </recommendedName>
</protein>
<keyword evidence="1" id="KW-0812">Transmembrane</keyword>
<dbReference type="Pfam" id="PF00144">
    <property type="entry name" value="Beta-lactamase"/>
    <property type="match status" value="1"/>
</dbReference>
<dbReference type="HOGENOM" id="CLU_020027_14_3_1"/>
<dbReference type="InterPro" id="IPR050491">
    <property type="entry name" value="AmpC-like"/>
</dbReference>
<dbReference type="InterPro" id="IPR012338">
    <property type="entry name" value="Beta-lactam/transpept-like"/>
</dbReference>
<reference evidence="4 5" key="1">
    <citation type="journal article" date="2013" name="Nature">
        <title>Insights into bilaterian evolution from three spiralian genomes.</title>
        <authorList>
            <person name="Simakov O."/>
            <person name="Marletaz F."/>
            <person name="Cho S.J."/>
            <person name="Edsinger-Gonzales E."/>
            <person name="Havlak P."/>
            <person name="Hellsten U."/>
            <person name="Kuo D.H."/>
            <person name="Larsson T."/>
            <person name="Lv J."/>
            <person name="Arendt D."/>
            <person name="Savage R."/>
            <person name="Osoegawa K."/>
            <person name="de Jong P."/>
            <person name="Grimwood J."/>
            <person name="Chapman J.A."/>
            <person name="Shapiro H."/>
            <person name="Aerts A."/>
            <person name="Otillar R.P."/>
            <person name="Terry A.Y."/>
            <person name="Boore J.L."/>
            <person name="Grigoriev I.V."/>
            <person name="Lindberg D.R."/>
            <person name="Seaver E.C."/>
            <person name="Weisblat D.A."/>
            <person name="Putnam N.H."/>
            <person name="Rokhsar D.S."/>
        </authorList>
    </citation>
    <scope>NUCLEOTIDE SEQUENCE [LARGE SCALE GENOMIC DNA]</scope>
</reference>
<dbReference type="STRING" id="225164.V4B2M5"/>
<dbReference type="AlphaFoldDB" id="V4B2M5"/>
<dbReference type="OMA" id="TKWARCL"/>
<keyword evidence="5" id="KW-1185">Reference proteome</keyword>
<dbReference type="OrthoDB" id="5946976at2759"/>
<evidence type="ECO:0000256" key="2">
    <source>
        <dbReference type="SAM" id="SignalP"/>
    </source>
</evidence>